<dbReference type="AlphaFoldDB" id="A0A4Z0MJZ6"/>
<dbReference type="Pfam" id="PF03606">
    <property type="entry name" value="DcuC"/>
    <property type="match status" value="1"/>
</dbReference>
<feature type="transmembrane region" description="Helical" evidence="6">
    <location>
        <begin position="96"/>
        <end position="113"/>
    </location>
</feature>
<accession>A0A4Z0MJZ6</accession>
<proteinExistence type="predicted"/>
<keyword evidence="5 6" id="KW-0472">Membrane</keyword>
<dbReference type="PANTHER" id="PTHR43652:SF6">
    <property type="entry name" value="ARGININE REPRESSOR"/>
    <property type="match status" value="1"/>
</dbReference>
<dbReference type="OrthoDB" id="255482at2"/>
<organism evidence="7 8">
    <name type="scientific">Hymenobacter wooponensis</name>
    <dbReference type="NCBI Taxonomy" id="1525360"/>
    <lineage>
        <taxon>Bacteria</taxon>
        <taxon>Pseudomonadati</taxon>
        <taxon>Bacteroidota</taxon>
        <taxon>Cytophagia</taxon>
        <taxon>Cytophagales</taxon>
        <taxon>Hymenobacteraceae</taxon>
        <taxon>Hymenobacter</taxon>
    </lineage>
</organism>
<keyword evidence="3 6" id="KW-0812">Transmembrane</keyword>
<dbReference type="Proteomes" id="UP000298284">
    <property type="component" value="Unassembled WGS sequence"/>
</dbReference>
<feature type="transmembrane region" description="Helical" evidence="6">
    <location>
        <begin position="293"/>
        <end position="312"/>
    </location>
</feature>
<feature type="transmembrane region" description="Helical" evidence="6">
    <location>
        <begin position="324"/>
        <end position="341"/>
    </location>
</feature>
<reference evidence="7 8" key="1">
    <citation type="submission" date="2019-04" db="EMBL/GenBank/DDBJ databases">
        <authorList>
            <person name="Feng G."/>
            <person name="Zhang J."/>
            <person name="Zhu H."/>
        </authorList>
    </citation>
    <scope>NUCLEOTIDE SEQUENCE [LARGE SCALE GENOMIC DNA]</scope>
    <source>
        <strain evidence="7 8">JCM 19491</strain>
    </source>
</reference>
<sequence length="471" mass="50013">MASVLGKFFFHTFITSRFYLRGMKMIRFPHPLVLLVGFIVLACLLSYVLPAGVFERHTDAATGREVVVAGSYHRVKETPVSPLQAMVDIPKGLQDAASVIFLVFLAGGAFTVVDQTGALRSGVDWLLTKFRGREAIVIPIISVLFATMGALENMQEEIVPLVPVLLILMRRIGYPTLTAAAVSLGSAAVGAAFSPLNPFQVGIAQKLAQLPLLSGGGFRLVFLALALLIWIGGTVRYAVRHRVQPDTADEADPAAAVHQGRNHGLVLLLLFITFAFFAFGVLQLGWEFEQMAALFFGLGILAGLLGGLGLTGTAEGFIDGFRDIAFSALLIGFARAIFVVLEQGQIVDTIVNGLSAPLAGLPAWLSALGMMGVHTALHLPVPSVSGQAVLTMPLLVPLSDLIGLSRQVTVLAYQYGAGLCELLTPTNGALMAIVAACGVRFDEWWKFALPLYLLLLALGALAVVVGIALGI</sequence>
<keyword evidence="8" id="KW-1185">Reference proteome</keyword>
<feature type="transmembrane region" description="Helical" evidence="6">
    <location>
        <begin position="416"/>
        <end position="441"/>
    </location>
</feature>
<evidence type="ECO:0000256" key="2">
    <source>
        <dbReference type="ARBA" id="ARBA00022475"/>
    </source>
</evidence>
<feature type="transmembrane region" description="Helical" evidence="6">
    <location>
        <begin position="172"/>
        <end position="196"/>
    </location>
</feature>
<dbReference type="InterPro" id="IPR051679">
    <property type="entry name" value="DASS-Related_Transporters"/>
</dbReference>
<evidence type="ECO:0000313" key="7">
    <source>
        <dbReference type="EMBL" id="TGD79894.1"/>
    </source>
</evidence>
<dbReference type="EMBL" id="SRKZ01000004">
    <property type="protein sequence ID" value="TGD79894.1"/>
    <property type="molecule type" value="Genomic_DNA"/>
</dbReference>
<protein>
    <submittedName>
        <fullName evidence="7">YfcC family protein</fullName>
    </submittedName>
</protein>
<dbReference type="InterPro" id="IPR018385">
    <property type="entry name" value="C4_dicarb_anaerob_car-like"/>
</dbReference>
<gene>
    <name evidence="7" type="ORF">EU557_16925</name>
</gene>
<feature type="transmembrane region" description="Helical" evidence="6">
    <location>
        <begin position="353"/>
        <end position="372"/>
    </location>
</feature>
<feature type="transmembrane region" description="Helical" evidence="6">
    <location>
        <begin position="134"/>
        <end position="152"/>
    </location>
</feature>
<evidence type="ECO:0000256" key="3">
    <source>
        <dbReference type="ARBA" id="ARBA00022692"/>
    </source>
</evidence>
<evidence type="ECO:0000313" key="8">
    <source>
        <dbReference type="Proteomes" id="UP000298284"/>
    </source>
</evidence>
<feature type="transmembrane region" description="Helical" evidence="6">
    <location>
        <begin position="265"/>
        <end position="286"/>
    </location>
</feature>
<evidence type="ECO:0000256" key="1">
    <source>
        <dbReference type="ARBA" id="ARBA00004651"/>
    </source>
</evidence>
<comment type="subcellular location">
    <subcellularLocation>
        <location evidence="1">Cell membrane</location>
        <topology evidence="1">Multi-pass membrane protein</topology>
    </subcellularLocation>
</comment>
<evidence type="ECO:0000256" key="5">
    <source>
        <dbReference type="ARBA" id="ARBA00023136"/>
    </source>
</evidence>
<dbReference type="PANTHER" id="PTHR43652">
    <property type="entry name" value="BASIC AMINO ACID ANTIPORTER YFCC-RELATED"/>
    <property type="match status" value="1"/>
</dbReference>
<feature type="transmembrane region" description="Helical" evidence="6">
    <location>
        <begin position="217"/>
        <end position="239"/>
    </location>
</feature>
<evidence type="ECO:0000256" key="4">
    <source>
        <dbReference type="ARBA" id="ARBA00022989"/>
    </source>
</evidence>
<feature type="transmembrane region" description="Helical" evidence="6">
    <location>
        <begin position="447"/>
        <end position="469"/>
    </location>
</feature>
<evidence type="ECO:0000256" key="6">
    <source>
        <dbReference type="SAM" id="Phobius"/>
    </source>
</evidence>
<comment type="caution">
    <text evidence="7">The sequence shown here is derived from an EMBL/GenBank/DDBJ whole genome shotgun (WGS) entry which is preliminary data.</text>
</comment>
<dbReference type="GO" id="GO:0005886">
    <property type="term" value="C:plasma membrane"/>
    <property type="evidence" value="ECO:0007669"/>
    <property type="project" value="UniProtKB-SubCell"/>
</dbReference>
<name>A0A4Z0MJZ6_9BACT</name>
<keyword evidence="2" id="KW-1003">Cell membrane</keyword>
<keyword evidence="4 6" id="KW-1133">Transmembrane helix</keyword>
<dbReference type="RefSeq" id="WP_135531638.1">
    <property type="nucleotide sequence ID" value="NZ_SRKZ01000004.1"/>
</dbReference>